<evidence type="ECO:0000313" key="3">
    <source>
        <dbReference type="Proteomes" id="UP000012040"/>
    </source>
</evidence>
<feature type="chain" id="PRO_5004060043" evidence="1">
    <location>
        <begin position="17"/>
        <end position="123"/>
    </location>
</feature>
<accession>M4VA15</accession>
<evidence type="ECO:0000313" key="2">
    <source>
        <dbReference type="EMBL" id="AGH95305.1"/>
    </source>
</evidence>
<dbReference type="KEGG" id="bex:A11Q_1089"/>
<reference evidence="2 3" key="1">
    <citation type="journal article" date="2013" name="ISME J.">
        <title>By their genes ye shall know them: genomic signatures of predatory bacteria.</title>
        <authorList>
            <person name="Pasternak Z."/>
            <person name="Pietrokovski S."/>
            <person name="Rotem O."/>
            <person name="Gophna U."/>
            <person name="Lurie-Weinberger M.N."/>
            <person name="Jurkevitch E."/>
        </authorList>
    </citation>
    <scope>NUCLEOTIDE SEQUENCE [LARGE SCALE GENOMIC DNA]</scope>
    <source>
        <strain evidence="2 3">JSS</strain>
    </source>
</reference>
<feature type="signal peptide" evidence="1">
    <location>
        <begin position="1"/>
        <end position="16"/>
    </location>
</feature>
<dbReference type="PATRIC" id="fig|1184267.3.peg.1102"/>
<sequence>MKVFFAVMMMSMIAQAEGLMWNDLEIGPKYELMMSVPVSAEVTFEKDHPFVLEDVFYSSLPLVHFTFKDLLCTDMQRQSELELFNPEPENLVEDKSIGVILHPNCLLEVIVESKYYYGTSILK</sequence>
<protein>
    <submittedName>
        <fullName evidence="2">Uncharacterized protein</fullName>
    </submittedName>
</protein>
<dbReference type="Proteomes" id="UP000012040">
    <property type="component" value="Chromosome"/>
</dbReference>
<dbReference type="EMBL" id="CP003537">
    <property type="protein sequence ID" value="AGH95305.1"/>
    <property type="molecule type" value="Genomic_DNA"/>
</dbReference>
<dbReference type="RefSeq" id="WP_015469795.1">
    <property type="nucleotide sequence ID" value="NC_020813.1"/>
</dbReference>
<dbReference type="AlphaFoldDB" id="M4VA15"/>
<proteinExistence type="predicted"/>
<evidence type="ECO:0000256" key="1">
    <source>
        <dbReference type="SAM" id="SignalP"/>
    </source>
</evidence>
<keyword evidence="1" id="KW-0732">Signal</keyword>
<keyword evidence="3" id="KW-1185">Reference proteome</keyword>
<organism evidence="2 3">
    <name type="scientific">Pseudobdellovibrio exovorus JSS</name>
    <dbReference type="NCBI Taxonomy" id="1184267"/>
    <lineage>
        <taxon>Bacteria</taxon>
        <taxon>Pseudomonadati</taxon>
        <taxon>Bdellovibrionota</taxon>
        <taxon>Bdellovibrionia</taxon>
        <taxon>Bdellovibrionales</taxon>
        <taxon>Pseudobdellovibrionaceae</taxon>
        <taxon>Pseudobdellovibrio</taxon>
    </lineage>
</organism>
<gene>
    <name evidence="2" type="ORF">A11Q_1089</name>
</gene>
<dbReference type="HOGENOM" id="CLU_2010790_0_0_7"/>
<name>M4VA15_9BACT</name>